<organism evidence="2 3">
    <name type="scientific">Actinacidiphila polyblastidii</name>
    <dbReference type="NCBI Taxonomy" id="3110430"/>
    <lineage>
        <taxon>Bacteria</taxon>
        <taxon>Bacillati</taxon>
        <taxon>Actinomycetota</taxon>
        <taxon>Actinomycetes</taxon>
        <taxon>Kitasatosporales</taxon>
        <taxon>Streptomycetaceae</taxon>
        <taxon>Actinacidiphila</taxon>
    </lineage>
</organism>
<dbReference type="PROSITE" id="PS50022">
    <property type="entry name" value="FA58C_3"/>
    <property type="match status" value="1"/>
</dbReference>
<proteinExistence type="predicted"/>
<evidence type="ECO:0000313" key="2">
    <source>
        <dbReference type="EMBL" id="MEE4542283.1"/>
    </source>
</evidence>
<dbReference type="SUPFAM" id="SSF49785">
    <property type="entry name" value="Galactose-binding domain-like"/>
    <property type="match status" value="1"/>
</dbReference>
<sequence>MPEVSGSPAPAGSVTSAGAAWRPGIASVTRAASAAPKPASTKALRKAFSLGTEAGPSRVVIWASTGAADLDGFGYLDRQSGGQNGRVAGYEVAVSDDGGNWTTVARGTLADSPRTQTVDFPEVRASYVRFTALNALNGQPFAAAAELRAYGAYADAPVGYPPV</sequence>
<dbReference type="InterPro" id="IPR000421">
    <property type="entry name" value="FA58C"/>
</dbReference>
<comment type="caution">
    <text evidence="2">The sequence shown here is derived from an EMBL/GenBank/DDBJ whole genome shotgun (WGS) entry which is preliminary data.</text>
</comment>
<feature type="domain" description="F5/8 type C" evidence="1">
    <location>
        <begin position="69"/>
        <end position="152"/>
    </location>
</feature>
<keyword evidence="3" id="KW-1185">Reference proteome</keyword>
<evidence type="ECO:0000259" key="1">
    <source>
        <dbReference type="PROSITE" id="PS50022"/>
    </source>
</evidence>
<name>A0ABU7P8Z5_9ACTN</name>
<reference evidence="2 3" key="1">
    <citation type="submission" date="2023-12" db="EMBL/GenBank/DDBJ databases">
        <title>Streptomyces sp. V4-01.</title>
        <authorList>
            <person name="Somphong A."/>
            <person name="Phongsopitanun W."/>
        </authorList>
    </citation>
    <scope>NUCLEOTIDE SEQUENCE [LARGE SCALE GENOMIC DNA]</scope>
    <source>
        <strain evidence="2 3">V4-01</strain>
    </source>
</reference>
<dbReference type="Proteomes" id="UP001344658">
    <property type="component" value="Unassembled WGS sequence"/>
</dbReference>
<protein>
    <submittedName>
        <fullName evidence="2">Discoidin domain-containing protein</fullName>
    </submittedName>
</protein>
<gene>
    <name evidence="2" type="ORF">V2S66_09960</name>
</gene>
<dbReference type="InterPro" id="IPR008979">
    <property type="entry name" value="Galactose-bd-like_sf"/>
</dbReference>
<dbReference type="EMBL" id="JAZEWV010000006">
    <property type="protein sequence ID" value="MEE4542283.1"/>
    <property type="molecule type" value="Genomic_DNA"/>
</dbReference>
<dbReference type="Pfam" id="PF00754">
    <property type="entry name" value="F5_F8_type_C"/>
    <property type="match status" value="1"/>
</dbReference>
<accession>A0ABU7P8Z5</accession>
<dbReference type="Gene3D" id="2.60.120.260">
    <property type="entry name" value="Galactose-binding domain-like"/>
    <property type="match status" value="1"/>
</dbReference>
<dbReference type="RefSeq" id="WP_330794218.1">
    <property type="nucleotide sequence ID" value="NZ_JAZEWV010000006.1"/>
</dbReference>
<evidence type="ECO:0000313" key="3">
    <source>
        <dbReference type="Proteomes" id="UP001344658"/>
    </source>
</evidence>